<dbReference type="Gene3D" id="1.25.40.10">
    <property type="entry name" value="Tetratricopeptide repeat domain"/>
    <property type="match status" value="2"/>
</dbReference>
<name>A0A091BZD8_9ENTE</name>
<dbReference type="SMART" id="SM00028">
    <property type="entry name" value="TPR"/>
    <property type="match status" value="5"/>
</dbReference>
<keyword evidence="2" id="KW-1185">Reference proteome</keyword>
<protein>
    <submittedName>
        <fullName evidence="1">Tetratricopeptide repeat-containing protein</fullName>
    </submittedName>
</protein>
<dbReference type="EMBL" id="JPVT01000179">
    <property type="protein sequence ID" value="KFN90084.1"/>
    <property type="molecule type" value="Genomic_DNA"/>
</dbReference>
<dbReference type="RefSeq" id="WP_038023862.1">
    <property type="nucleotide sequence ID" value="NZ_JPVT01000179.1"/>
</dbReference>
<dbReference type="SUPFAM" id="SSF48452">
    <property type="entry name" value="TPR-like"/>
    <property type="match status" value="2"/>
</dbReference>
<evidence type="ECO:0000313" key="2">
    <source>
        <dbReference type="Proteomes" id="UP000029381"/>
    </source>
</evidence>
<evidence type="ECO:0000313" key="1">
    <source>
        <dbReference type="EMBL" id="KFN90084.1"/>
    </source>
</evidence>
<organism evidence="1 2">
    <name type="scientific">Tetragenococcus muriaticus 3MR10-3</name>
    <dbReference type="NCBI Taxonomy" id="1302648"/>
    <lineage>
        <taxon>Bacteria</taxon>
        <taxon>Bacillati</taxon>
        <taxon>Bacillota</taxon>
        <taxon>Bacilli</taxon>
        <taxon>Lactobacillales</taxon>
        <taxon>Enterococcaceae</taxon>
        <taxon>Tetragenococcus</taxon>
    </lineage>
</organism>
<dbReference type="InterPro" id="IPR011990">
    <property type="entry name" value="TPR-like_helical_dom_sf"/>
</dbReference>
<gene>
    <name evidence="1" type="ORF">TMU3MR103_1707</name>
</gene>
<dbReference type="Pfam" id="PF13181">
    <property type="entry name" value="TPR_8"/>
    <property type="match status" value="3"/>
</dbReference>
<dbReference type="AlphaFoldDB" id="A0A091BZD8"/>
<dbReference type="PANTHER" id="PTHR12558">
    <property type="entry name" value="CELL DIVISION CYCLE 16,23,27"/>
    <property type="match status" value="1"/>
</dbReference>
<sequence length="419" mass="48337">MTYSEKMLAALDQEDINDAQLQLKQALENDDEDILEELGETLLSMGFLDEAKQVFEHLKSRHPEQKAMNLPLAEIAVENNETDQALALLEEVDSTSELYPQALLITADLYQVLGVPEVSEAKLKEAARILPEEPLIQFALAELYFSMDRLNEAEFIYQHLLELGEDEINSVSINERLGTTLSLEGDFENAVEYLETSLDEGQTDERLFQTAFVYRQLQDNDKTIHYLQELRSVNPQYQALYLPLAESLQEEELTDEAQTIAEEGIHENPYAVDLYHFASENSYRLHDAKKAEDFLLQALELGEKTDETLLTLSNLYLNEERFEDVIDTVNRMEDPQNPNALWDLAHAYNELEEFEQAAQYYDQASVNLKYEPDFMKEYGIFLREEGRLEEAKSYLSNYLEYVPGDMEATSILDDLSERW</sequence>
<dbReference type="Proteomes" id="UP000029381">
    <property type="component" value="Unassembled WGS sequence"/>
</dbReference>
<dbReference type="Pfam" id="PF25058">
    <property type="entry name" value="ARM_TT21"/>
    <property type="match status" value="1"/>
</dbReference>
<reference evidence="1 2" key="1">
    <citation type="submission" date="2014-08" db="EMBL/GenBank/DDBJ databases">
        <title>Genome sequence of Tetragenococcus muriaticus.</title>
        <authorList>
            <person name="Chuea-nongthon C."/>
            <person name="Rodtong S."/>
            <person name="Yongsawatdigul J."/>
            <person name="Steele J.L."/>
            <person name="Liu X.-y."/>
            <person name="Speers J."/>
            <person name="Glasner J.D."/>
            <person name="Neeno-Eckwall E.C."/>
        </authorList>
    </citation>
    <scope>NUCLEOTIDE SEQUENCE [LARGE SCALE GENOMIC DNA]</scope>
    <source>
        <strain evidence="1 2">3MR10-3</strain>
    </source>
</reference>
<comment type="caution">
    <text evidence="1">The sequence shown here is derived from an EMBL/GenBank/DDBJ whole genome shotgun (WGS) entry which is preliminary data.</text>
</comment>
<dbReference type="PATRIC" id="fig|1302648.3.peg.1669"/>
<proteinExistence type="predicted"/>
<dbReference type="InterPro" id="IPR019734">
    <property type="entry name" value="TPR_rpt"/>
</dbReference>
<accession>A0A091BZD8</accession>
<dbReference type="PANTHER" id="PTHR12558:SF13">
    <property type="entry name" value="CELL DIVISION CYCLE PROTEIN 27 HOMOLOG"/>
    <property type="match status" value="1"/>
</dbReference>